<feature type="compositionally biased region" description="Basic and acidic residues" evidence="5">
    <location>
        <begin position="242"/>
        <end position="261"/>
    </location>
</feature>
<dbReference type="GO" id="GO:0005856">
    <property type="term" value="C:cytoskeleton"/>
    <property type="evidence" value="ECO:0007669"/>
    <property type="project" value="TreeGrafter"/>
</dbReference>
<feature type="compositionally biased region" description="Basic and acidic residues" evidence="5">
    <location>
        <begin position="445"/>
        <end position="463"/>
    </location>
</feature>
<feature type="region of interest" description="Disordered" evidence="5">
    <location>
        <begin position="1233"/>
        <end position="1256"/>
    </location>
</feature>
<name>A0AA35R6I9_GEOBA</name>
<evidence type="ECO:0000256" key="5">
    <source>
        <dbReference type="SAM" id="MobiDB-lite"/>
    </source>
</evidence>
<feature type="compositionally biased region" description="Low complexity" evidence="5">
    <location>
        <begin position="229"/>
        <end position="241"/>
    </location>
</feature>
<evidence type="ECO:0000256" key="1">
    <source>
        <dbReference type="ARBA" id="ARBA00022553"/>
    </source>
</evidence>
<feature type="region of interest" description="Disordered" evidence="5">
    <location>
        <begin position="163"/>
        <end position="184"/>
    </location>
</feature>
<keyword evidence="1" id="KW-0597">Phosphoprotein</keyword>
<dbReference type="EMBL" id="CASHTH010000633">
    <property type="protein sequence ID" value="CAI8005758.1"/>
    <property type="molecule type" value="Genomic_DNA"/>
</dbReference>
<feature type="compositionally biased region" description="Gly residues" evidence="5">
    <location>
        <begin position="410"/>
        <end position="419"/>
    </location>
</feature>
<feature type="coiled-coil region" evidence="4">
    <location>
        <begin position="585"/>
        <end position="668"/>
    </location>
</feature>
<evidence type="ECO:0000313" key="6">
    <source>
        <dbReference type="EMBL" id="CAI8005758.1"/>
    </source>
</evidence>
<feature type="region of interest" description="Disordered" evidence="5">
    <location>
        <begin position="1"/>
        <end position="45"/>
    </location>
</feature>
<feature type="region of interest" description="Disordered" evidence="5">
    <location>
        <begin position="93"/>
        <end position="148"/>
    </location>
</feature>
<feature type="compositionally biased region" description="Basic and acidic residues" evidence="5">
    <location>
        <begin position="99"/>
        <end position="118"/>
    </location>
</feature>
<protein>
    <submittedName>
        <fullName evidence="6">Uncharacterized protein</fullName>
    </submittedName>
</protein>
<feature type="compositionally biased region" description="Basic and acidic residues" evidence="5">
    <location>
        <begin position="208"/>
        <end position="227"/>
    </location>
</feature>
<feature type="region of interest" description="Disordered" evidence="5">
    <location>
        <begin position="1323"/>
        <end position="1343"/>
    </location>
</feature>
<dbReference type="GO" id="GO:0004674">
    <property type="term" value="F:protein serine/threonine kinase activity"/>
    <property type="evidence" value="ECO:0007669"/>
    <property type="project" value="UniProtKB-EC"/>
</dbReference>
<evidence type="ECO:0000256" key="3">
    <source>
        <dbReference type="ARBA" id="ARBA00048679"/>
    </source>
</evidence>
<feature type="compositionally biased region" description="Polar residues" evidence="5">
    <location>
        <begin position="464"/>
        <end position="473"/>
    </location>
</feature>
<feature type="compositionally biased region" description="Low complexity" evidence="5">
    <location>
        <begin position="1157"/>
        <end position="1170"/>
    </location>
</feature>
<feature type="compositionally biased region" description="Polar residues" evidence="5">
    <location>
        <begin position="1236"/>
        <end position="1247"/>
    </location>
</feature>
<feature type="compositionally biased region" description="Polar residues" evidence="5">
    <location>
        <begin position="119"/>
        <end position="139"/>
    </location>
</feature>
<keyword evidence="7" id="KW-1185">Reference proteome</keyword>
<dbReference type="GO" id="GO:0031032">
    <property type="term" value="P:actomyosin structure organization"/>
    <property type="evidence" value="ECO:0007669"/>
    <property type="project" value="TreeGrafter"/>
</dbReference>
<dbReference type="InterPro" id="IPR050839">
    <property type="entry name" value="Rho-assoc_Ser/Thr_Kinase"/>
</dbReference>
<sequence>MIREHAAEREKLEREKLKMEAEGEKKRREEEQTSMKSEHARELGKLRDEVEQMTTRLKGTEDELLHKLEQLKQENQALVEQMREEAQREVLQTKQAVTQKEEENLKLSDEVAERKTKCGEQQATITELENSATATTTKLHSQERLARSYEDKMRKLEQRLEHEKMAKTAASKEHETQGQVQGDNFQTELKKKEEELIELQTQLQTAKEQLHEEKTKSATELQTKEENLEQLQLQLQSTQKQFQEEKTNTEEELERNKEELERLDQLLQNTQRELQEQEEKREIEFLKKEEELAEAQRQLDATQERLREQEEKREESQIKLESFQRTMKAEASTAKSATDLDEYFDNMTKLCEEMTKWKKKSEDLKKEVDKLQKVVDSAELMEKAYVETATKLSEAEANKEALHSQAPAVAGGGGEGGKQSSGAGATWTGSSPEPHGGPSVRRLKREVQDLREKLQARDEEVRSLKSQQGNTPLANPPLSPTDSMAAETGEVASLKLKLKERETKLHNLEVQVGSMERDLQEREKLKRTSESLRSDVEKLTREKKTLSEYSKQQSQQVLSLKKLLEAKQRETQTKMTADLSQSGEIQRWKTAAETAQQELQSFMTKVEDLTRELDRQRSEKAAAMEIARQFKEKAESLKEEVEKTKLGYSVFQEENQRLKQMVEEVKSAVTAEKKASFVAADEHKKEVGMLKEGSHEKDVLMQRASDDIKQLESQLTAAEGKYKELEECNRDILRSQEQANQDGMRQNEELEKLKEEVKVKTAQVTQFKKQLEGKNNTIPTEQVEKLQIELATSRSSLEDTAKQLKHLSFKHAEMEKQYAKKIQEIEKQLQVMKGENMRMVKESETHRKLLEKQKELQLNQAQMQQAEMANELTRLQRARNREDEFSKAFHEEFEAHRVMKAKYAELQHQLDAALDSLDEMRQKQEVLIQTLIYHRVEVPFVEPRQLPPGNMAQATAETLQWSTQPPTPVAISQKPIASPGVFNQGVDRLSYMPPHSNAEFQYQEQQAEQRVSHWQQQQHMYQQTGMERGGPPLSPQPQAALAVPSCQQADTDAVVGIPASAVIRPIVPRSSQHLSHTTHLPGALQSRHSDSEIQSGRVVREQQLYPLSPHRTCNPNAQLPLTVGEVSGMGQNQPQKAGHPQLQPGLRGKSQPNVYSGDPQQQQGGVVMGQPQPPNSDMGPAQMVNRGDPQPHGHSPHMDLSGGNFLARDQPPKHQNVFSPPSQAVEFVGQHDPYRQQPNSQAPSSRTPLMPVPSAETTNAATDLCFQRQQPLASQPYKTTLPGGAHPSQYPQAEFVKPVAETVLPPQACPSANPAVIEFNERSETGTTSVAPRKASDANDEEQGLMENLSTTIKATFEEINEEEPTPSIQSGLQSLPPDPNLQCVMCGKVFKIGQINFKRHSETCTGTRSK</sequence>
<feature type="compositionally biased region" description="Basic and acidic residues" evidence="5">
    <location>
        <begin position="393"/>
        <end position="402"/>
    </location>
</feature>
<evidence type="ECO:0000256" key="2">
    <source>
        <dbReference type="ARBA" id="ARBA00047899"/>
    </source>
</evidence>
<evidence type="ECO:0000313" key="7">
    <source>
        <dbReference type="Proteomes" id="UP001174909"/>
    </source>
</evidence>
<proteinExistence type="predicted"/>
<feature type="compositionally biased region" description="Basic and acidic residues" evidence="5">
    <location>
        <begin position="302"/>
        <end position="318"/>
    </location>
</feature>
<feature type="region of interest" description="Disordered" evidence="5">
    <location>
        <begin position="1108"/>
        <end position="1220"/>
    </location>
</feature>
<feature type="region of interest" description="Disordered" evidence="5">
    <location>
        <begin position="391"/>
        <end position="484"/>
    </location>
</feature>
<comment type="catalytic activity">
    <reaction evidence="2">
        <text>L-threonyl-[protein] + ATP = O-phospho-L-threonyl-[protein] + ADP + H(+)</text>
        <dbReference type="Rhea" id="RHEA:46608"/>
        <dbReference type="Rhea" id="RHEA-COMP:11060"/>
        <dbReference type="Rhea" id="RHEA-COMP:11605"/>
        <dbReference type="ChEBI" id="CHEBI:15378"/>
        <dbReference type="ChEBI" id="CHEBI:30013"/>
        <dbReference type="ChEBI" id="CHEBI:30616"/>
        <dbReference type="ChEBI" id="CHEBI:61977"/>
        <dbReference type="ChEBI" id="CHEBI:456216"/>
        <dbReference type="EC" id="2.7.11.1"/>
    </reaction>
</comment>
<dbReference type="PANTHER" id="PTHR22988:SF71">
    <property type="entry name" value="CITRON RHO-INTERACTING KINASE"/>
    <property type="match status" value="1"/>
</dbReference>
<gene>
    <name evidence="6" type="ORF">GBAR_LOCUS4387</name>
</gene>
<feature type="coiled-coil region" evidence="4">
    <location>
        <begin position="491"/>
        <end position="542"/>
    </location>
</feature>
<feature type="region of interest" description="Disordered" evidence="5">
    <location>
        <begin position="204"/>
        <end position="261"/>
    </location>
</feature>
<evidence type="ECO:0000256" key="4">
    <source>
        <dbReference type="SAM" id="Coils"/>
    </source>
</evidence>
<feature type="region of interest" description="Disordered" evidence="5">
    <location>
        <begin position="1070"/>
        <end position="1095"/>
    </location>
</feature>
<reference evidence="6" key="1">
    <citation type="submission" date="2023-03" db="EMBL/GenBank/DDBJ databases">
        <authorList>
            <person name="Steffen K."/>
            <person name="Cardenas P."/>
        </authorList>
    </citation>
    <scope>NUCLEOTIDE SEQUENCE</scope>
</reference>
<dbReference type="GO" id="GO:0005737">
    <property type="term" value="C:cytoplasm"/>
    <property type="evidence" value="ECO:0007669"/>
    <property type="project" value="TreeGrafter"/>
</dbReference>
<accession>A0AA35R6I9</accession>
<dbReference type="PANTHER" id="PTHR22988">
    <property type="entry name" value="MYOTONIC DYSTROPHY S/T KINASE-RELATED"/>
    <property type="match status" value="1"/>
</dbReference>
<feature type="coiled-coil region" evidence="4">
    <location>
        <begin position="701"/>
        <end position="923"/>
    </location>
</feature>
<comment type="catalytic activity">
    <reaction evidence="3">
        <text>L-seryl-[protein] + ATP = O-phospho-L-seryl-[protein] + ADP + H(+)</text>
        <dbReference type="Rhea" id="RHEA:17989"/>
        <dbReference type="Rhea" id="RHEA-COMP:9863"/>
        <dbReference type="Rhea" id="RHEA-COMP:11604"/>
        <dbReference type="ChEBI" id="CHEBI:15378"/>
        <dbReference type="ChEBI" id="CHEBI:29999"/>
        <dbReference type="ChEBI" id="CHEBI:30616"/>
        <dbReference type="ChEBI" id="CHEBI:83421"/>
        <dbReference type="ChEBI" id="CHEBI:456216"/>
        <dbReference type="EC" id="2.7.11.1"/>
    </reaction>
</comment>
<comment type="caution">
    <text evidence="6">The sequence shown here is derived from an EMBL/GenBank/DDBJ whole genome shotgun (WGS) entry which is preliminary data.</text>
</comment>
<feature type="region of interest" description="Disordered" evidence="5">
    <location>
        <begin position="293"/>
        <end position="338"/>
    </location>
</feature>
<feature type="compositionally biased region" description="Basic and acidic residues" evidence="5">
    <location>
        <begin position="163"/>
        <end position="176"/>
    </location>
</feature>
<keyword evidence="4" id="KW-0175">Coiled coil</keyword>
<organism evidence="6 7">
    <name type="scientific">Geodia barretti</name>
    <name type="common">Barrett's horny sponge</name>
    <dbReference type="NCBI Taxonomy" id="519541"/>
    <lineage>
        <taxon>Eukaryota</taxon>
        <taxon>Metazoa</taxon>
        <taxon>Porifera</taxon>
        <taxon>Demospongiae</taxon>
        <taxon>Heteroscleromorpha</taxon>
        <taxon>Tetractinellida</taxon>
        <taxon>Astrophorina</taxon>
        <taxon>Geodiidae</taxon>
        <taxon>Geodia</taxon>
    </lineage>
</organism>
<dbReference type="Proteomes" id="UP001174909">
    <property type="component" value="Unassembled WGS sequence"/>
</dbReference>
<feature type="compositionally biased region" description="Low complexity" evidence="5">
    <location>
        <begin position="420"/>
        <end position="431"/>
    </location>
</feature>